<reference evidence="6" key="2">
    <citation type="submission" date="2012-01" db="EMBL/GenBank/DDBJ databases">
        <title>Complete sequence of chromosome of Marinitoga piezophila KA3.</title>
        <authorList>
            <person name="Lucas S."/>
            <person name="Han J."/>
            <person name="Lapidus A."/>
            <person name="Cheng J.-F."/>
            <person name="Goodwin L."/>
            <person name="Pitluck S."/>
            <person name="Peters L."/>
            <person name="Mikhailova N."/>
            <person name="Teshima H."/>
            <person name="Detter J.C."/>
            <person name="Han C."/>
            <person name="Tapia R."/>
            <person name="Land M."/>
            <person name="Hauser L."/>
            <person name="Kyrpides N."/>
            <person name="Ivanova N."/>
            <person name="Pagani I."/>
            <person name="Jebbar M."/>
            <person name="Vannier P."/>
            <person name="Oger P."/>
            <person name="Cario A."/>
            <person name="Bartlett D."/>
            <person name="Noll K.M."/>
            <person name="Woyke T."/>
        </authorList>
    </citation>
    <scope>NUCLEOTIDE SEQUENCE [LARGE SCALE GENOMIC DNA]</scope>
    <source>
        <strain evidence="6">DSM 14283 / JCM 11233 / KA3</strain>
    </source>
</reference>
<gene>
    <name evidence="5" type="ordered locus">Marpi_0669</name>
</gene>
<evidence type="ECO:0000256" key="2">
    <source>
        <dbReference type="SAM" id="Phobius"/>
    </source>
</evidence>
<dbReference type="STRING" id="443254.Marpi_0669"/>
<feature type="transmembrane region" description="Helical" evidence="2">
    <location>
        <begin position="370"/>
        <end position="391"/>
    </location>
</feature>
<dbReference type="Proteomes" id="UP000007161">
    <property type="component" value="Chromosome"/>
</dbReference>
<sequence>MKKLLIILMALALAVASFAATTYKDVPVNHWAYDSIERLSSLGIIEGFPDGTYQGLSQVNRYQLTVALDRALKYVEQQLFATLAEKVVELDKKVNELSKQQGLSKDEINAMIKAQLLNMDTKEFNSKITQLENSVNELKSAYDVLSFLSSKTDAVEKEVSTYDARIKSLESQVAELKALYSSVESVKKDLSANKSAMETLGVLANKVAALEEKYNNEIMNLNDKFATKDDVEATVKEYLSDYAKISDLETRFVKSEDFKALEMELSSLKSKVDENANSINAFNTKLDNYVTKDTLKDYAMLSDLKKYATLGDLKDYALKTDLTRYLEVSALDTKLSNYVTAKTFNEKIEELKADISDSTSNNDQLKKDAGFAKTLGIISVLISIGAVVIAFTL</sequence>
<keyword evidence="3" id="KW-0732">Signal</keyword>
<feature type="chain" id="PRO_5003562984" evidence="3">
    <location>
        <begin position="20"/>
        <end position="393"/>
    </location>
</feature>
<feature type="coiled-coil region" evidence="1">
    <location>
        <begin position="341"/>
        <end position="368"/>
    </location>
</feature>
<protein>
    <submittedName>
        <fullName evidence="5">Putative S-layer protein</fullName>
    </submittedName>
</protein>
<keyword evidence="2" id="KW-1133">Transmembrane helix</keyword>
<evidence type="ECO:0000313" key="6">
    <source>
        <dbReference type="Proteomes" id="UP000007161"/>
    </source>
</evidence>
<dbReference type="HOGENOM" id="CLU_701708_0_0_0"/>
<dbReference type="InterPro" id="IPR001119">
    <property type="entry name" value="SLH_dom"/>
</dbReference>
<dbReference type="PANTHER" id="PTHR43308:SF1">
    <property type="entry name" value="OUTER MEMBRANE PROTEIN ALPHA"/>
    <property type="match status" value="1"/>
</dbReference>
<feature type="coiled-coil region" evidence="1">
    <location>
        <begin position="80"/>
        <end position="224"/>
    </location>
</feature>
<keyword evidence="2" id="KW-0812">Transmembrane</keyword>
<organism evidence="5 6">
    <name type="scientific">Marinitoga piezophila (strain DSM 14283 / JCM 11233 / KA3)</name>
    <dbReference type="NCBI Taxonomy" id="443254"/>
    <lineage>
        <taxon>Bacteria</taxon>
        <taxon>Thermotogati</taxon>
        <taxon>Thermotogota</taxon>
        <taxon>Thermotogae</taxon>
        <taxon>Petrotogales</taxon>
        <taxon>Petrotogaceae</taxon>
        <taxon>Marinitoga</taxon>
    </lineage>
</organism>
<evidence type="ECO:0000256" key="3">
    <source>
        <dbReference type="SAM" id="SignalP"/>
    </source>
</evidence>
<reference evidence="5 6" key="1">
    <citation type="journal article" date="2012" name="J. Bacteriol.">
        <title>Complete Genome Sequence of the Thermophilic, Piezophilic, Heterotrophic Bacterium Marinitoga piezophila KA3.</title>
        <authorList>
            <person name="Lucas S."/>
            <person name="Han J."/>
            <person name="Lapidus A."/>
            <person name="Cheng J.F."/>
            <person name="Goodwin L.A."/>
            <person name="Pitluck S."/>
            <person name="Peters L."/>
            <person name="Mikhailova N."/>
            <person name="Teshima H."/>
            <person name="Detter J.C."/>
            <person name="Han C."/>
            <person name="Tapia R."/>
            <person name="Land M."/>
            <person name="Hauser L."/>
            <person name="Kyrpides N.C."/>
            <person name="Ivanova N."/>
            <person name="Pagani I."/>
            <person name="Vannier P."/>
            <person name="Oger P."/>
            <person name="Bartlett D.H."/>
            <person name="Noll K.M."/>
            <person name="Woyke T."/>
            <person name="Jebbar M."/>
        </authorList>
    </citation>
    <scope>NUCLEOTIDE SEQUENCE [LARGE SCALE GENOMIC DNA]</scope>
    <source>
        <strain evidence="6">DSM 14283 / JCM 11233 / KA3</strain>
    </source>
</reference>
<feature type="domain" description="SLH" evidence="4">
    <location>
        <begin position="19"/>
        <end position="82"/>
    </location>
</feature>
<accession>H2J646</accession>
<evidence type="ECO:0000313" key="5">
    <source>
        <dbReference type="EMBL" id="AEX85107.1"/>
    </source>
</evidence>
<keyword evidence="6" id="KW-1185">Reference proteome</keyword>
<dbReference type="OrthoDB" id="41570at2"/>
<dbReference type="Pfam" id="PF00395">
    <property type="entry name" value="SLH"/>
    <property type="match status" value="1"/>
</dbReference>
<dbReference type="KEGG" id="mpz:Marpi_0669"/>
<dbReference type="AlphaFoldDB" id="H2J646"/>
<dbReference type="EMBL" id="CP003257">
    <property type="protein sequence ID" value="AEX85107.1"/>
    <property type="molecule type" value="Genomic_DNA"/>
</dbReference>
<dbReference type="PROSITE" id="PS51272">
    <property type="entry name" value="SLH"/>
    <property type="match status" value="1"/>
</dbReference>
<name>H2J646_MARPK</name>
<keyword evidence="1" id="KW-0175">Coiled coil</keyword>
<dbReference type="eggNOG" id="COG4372">
    <property type="taxonomic scope" value="Bacteria"/>
</dbReference>
<dbReference type="RefSeq" id="WP_014296179.1">
    <property type="nucleotide sequence ID" value="NC_016751.1"/>
</dbReference>
<evidence type="ECO:0000259" key="4">
    <source>
        <dbReference type="PROSITE" id="PS51272"/>
    </source>
</evidence>
<feature type="signal peptide" evidence="3">
    <location>
        <begin position="1"/>
        <end position="19"/>
    </location>
</feature>
<keyword evidence="2" id="KW-0472">Membrane</keyword>
<dbReference type="Gene3D" id="1.10.287.1490">
    <property type="match status" value="1"/>
</dbReference>
<evidence type="ECO:0000256" key="1">
    <source>
        <dbReference type="SAM" id="Coils"/>
    </source>
</evidence>
<dbReference type="InterPro" id="IPR051465">
    <property type="entry name" value="Cell_Envelope_Struct_Comp"/>
</dbReference>
<dbReference type="PANTHER" id="PTHR43308">
    <property type="entry name" value="OUTER MEMBRANE PROTEIN ALPHA-RELATED"/>
    <property type="match status" value="1"/>
</dbReference>
<proteinExistence type="predicted"/>